<proteinExistence type="predicted"/>
<evidence type="ECO:0000256" key="1">
    <source>
        <dbReference type="SAM" id="MobiDB-lite"/>
    </source>
</evidence>
<evidence type="ECO:0000259" key="3">
    <source>
        <dbReference type="SMART" id="SM00239"/>
    </source>
</evidence>
<keyword evidence="2" id="KW-0472">Membrane</keyword>
<evidence type="ECO:0000313" key="5">
    <source>
        <dbReference type="Proteomes" id="UP001165082"/>
    </source>
</evidence>
<evidence type="ECO:0000313" key="4">
    <source>
        <dbReference type="EMBL" id="GMI06875.1"/>
    </source>
</evidence>
<keyword evidence="2" id="KW-1133">Transmembrane helix</keyword>
<dbReference type="AlphaFoldDB" id="A0A9W7CBQ9"/>
<feature type="compositionally biased region" description="Gly residues" evidence="1">
    <location>
        <begin position="761"/>
        <end position="773"/>
    </location>
</feature>
<feature type="non-terminal residue" evidence="4">
    <location>
        <position position="1083"/>
    </location>
</feature>
<feature type="region of interest" description="Disordered" evidence="1">
    <location>
        <begin position="55"/>
        <end position="114"/>
    </location>
</feature>
<sequence length="1083" mass="120734">MLFRGYGCEACELQCCDKPECHLESNLRYPCGERETLEKVEEGRKRLQNIIWRPEEEEEEVAGEGDGIEEGEGGEKSMSMSGPRKFQQESFNSAASSKYSNHSSGGNDDVRRNSFGSSSMVKAISSTSLLMTDSGMLTPQVGITTRTSAEEPFSPLPPPSLGGSSGKRSRANSAASETQNVLDKNLGVVQLRLISAKVFAEVYTGTATEIELDGTSGKTGDYYLRISSNRSLVDPAKTINNDPSMRSPLMSPHLSPEAAASPNRAGKDGSTENTSRTHVEYSSSTPTFDSNFSFVVFDAGQVFKIDLVDASVDKVLGCLVLGAQDLLQFQRDLYVKDAGSVAHGGLFLNTFTTIFKPPTFELGDGDGNALRRMAFFRVGSSGASYKSKDIYSVGFFNKGFTSRPQSAGFLDFEACLKENSTLIYDLQNPPPMNQRLDEDFNVDITRLQVLRLQRIIGKIQRWWENYLHMVSWADPKLSLSCFVALVYVCLRINMDFIGCVPPSMPMVNMIIKYRRRSNGLYVEKHEEEELVKIRKKAEQSNGVHRPVAQVKIAIPRGKHLRSRDLGLPGNVYATASWSQNVEGKGTEYEIGSTATRNMTTNPVWDTAPRVAHRRLSTAVSEFSGAVEEGWERVKQTVYKGTGRILTSSTHGKKVNKAGMLTNIAGKWDDDFVFLYPVLQPLDEDGEIKEWREGRGGFIVRIYLENLFNKLMDECLGEVVVPLSSLISDEREGGEQTEIKGFFEVKDVDLGGRKERSIVGDLFGGREGGNGEAGWEGEGEGEGKKSRGGSEAREEGDAAREEEEEEEEEEEQNNAMEGLKPEVYLRMKLTLKETGGGEVTDAEREASKTIAQELNEVMPEETEGEETEGGGGGVVVGAMGTVRSAMQTAKWIQNLIASIVDAIESAFNIVSWVDMHKSMLVFVALGAVFLLLICIPTRWVILIAILQQFGTGLYMKWTREARRKRRKLEKKRKRGRPEEEKEEWGNPVLNLISSVPTGEDLRRNYFWESFRRGQVEKNVMENKRREGRLREIWKAKFAGNVKLRVEGEGGWKSVFLVLQSHRLIWFKDEKDFDDGELSTGMLLF</sequence>
<feature type="region of interest" description="Disordered" evidence="1">
    <location>
        <begin position="147"/>
        <end position="178"/>
    </location>
</feature>
<gene>
    <name evidence="4" type="ORF">TrRE_jg10983</name>
</gene>
<name>A0A9W7CBQ9_9STRA</name>
<dbReference type="Proteomes" id="UP001165082">
    <property type="component" value="Unassembled WGS sequence"/>
</dbReference>
<dbReference type="Pfam" id="PF00168">
    <property type="entry name" value="C2"/>
    <property type="match status" value="1"/>
</dbReference>
<feature type="region of interest" description="Disordered" evidence="1">
    <location>
        <begin position="760"/>
        <end position="818"/>
    </location>
</feature>
<feature type="compositionally biased region" description="Low complexity" evidence="1">
    <location>
        <begin position="92"/>
        <end position="107"/>
    </location>
</feature>
<feature type="compositionally biased region" description="Basic and acidic residues" evidence="1">
    <location>
        <begin position="780"/>
        <end position="798"/>
    </location>
</feature>
<evidence type="ECO:0000256" key="2">
    <source>
        <dbReference type="SAM" id="Phobius"/>
    </source>
</evidence>
<feature type="compositionally biased region" description="Acidic residues" evidence="1">
    <location>
        <begin position="799"/>
        <end position="811"/>
    </location>
</feature>
<dbReference type="OrthoDB" id="5973539at2759"/>
<dbReference type="InterPro" id="IPR000008">
    <property type="entry name" value="C2_dom"/>
</dbReference>
<comment type="caution">
    <text evidence="4">The sequence shown here is derived from an EMBL/GenBank/DDBJ whole genome shotgun (WGS) entry which is preliminary data.</text>
</comment>
<keyword evidence="5" id="KW-1185">Reference proteome</keyword>
<feature type="domain" description="C2" evidence="3">
    <location>
        <begin position="549"/>
        <end position="734"/>
    </location>
</feature>
<accession>A0A9W7CBQ9</accession>
<reference evidence="4" key="1">
    <citation type="submission" date="2022-07" db="EMBL/GenBank/DDBJ databases">
        <title>Genome analysis of Parmales, a sister group of diatoms, reveals the evolutionary specialization of diatoms from phago-mixotrophs to photoautotrophs.</title>
        <authorList>
            <person name="Ban H."/>
            <person name="Sato S."/>
            <person name="Yoshikawa S."/>
            <person name="Kazumasa Y."/>
            <person name="Nakamura Y."/>
            <person name="Ichinomiya M."/>
            <person name="Saitoh K."/>
            <person name="Sato N."/>
            <person name="Blanc-Mathieu R."/>
            <person name="Endo H."/>
            <person name="Kuwata A."/>
            <person name="Ogata H."/>
        </authorList>
    </citation>
    <scope>NUCLEOTIDE SEQUENCE</scope>
</reference>
<dbReference type="EMBL" id="BRXZ01000182">
    <property type="protein sequence ID" value="GMI06875.1"/>
    <property type="molecule type" value="Genomic_DNA"/>
</dbReference>
<keyword evidence="2" id="KW-0812">Transmembrane</keyword>
<feature type="compositionally biased region" description="Basic and acidic residues" evidence="1">
    <location>
        <begin position="265"/>
        <end position="279"/>
    </location>
</feature>
<feature type="region of interest" description="Disordered" evidence="1">
    <location>
        <begin position="234"/>
        <end position="282"/>
    </location>
</feature>
<feature type="transmembrane region" description="Helical" evidence="2">
    <location>
        <begin position="918"/>
        <end position="945"/>
    </location>
</feature>
<organism evidence="4 5">
    <name type="scientific">Triparma retinervis</name>
    <dbReference type="NCBI Taxonomy" id="2557542"/>
    <lineage>
        <taxon>Eukaryota</taxon>
        <taxon>Sar</taxon>
        <taxon>Stramenopiles</taxon>
        <taxon>Ochrophyta</taxon>
        <taxon>Bolidophyceae</taxon>
        <taxon>Parmales</taxon>
        <taxon>Triparmaceae</taxon>
        <taxon>Triparma</taxon>
    </lineage>
</organism>
<feature type="domain" description="C2" evidence="3">
    <location>
        <begin position="188"/>
        <end position="335"/>
    </location>
</feature>
<protein>
    <recommendedName>
        <fullName evidence="3">C2 domain-containing protein</fullName>
    </recommendedName>
</protein>
<feature type="compositionally biased region" description="Acidic residues" evidence="1">
    <location>
        <begin position="55"/>
        <end position="72"/>
    </location>
</feature>
<dbReference type="SMART" id="SM00239">
    <property type="entry name" value="C2"/>
    <property type="match status" value="2"/>
</dbReference>